<keyword evidence="3 7" id="KW-1134">Transmembrane beta strand</keyword>
<keyword evidence="11" id="KW-0675">Receptor</keyword>
<dbReference type="InterPro" id="IPR012910">
    <property type="entry name" value="Plug_dom"/>
</dbReference>
<keyword evidence="5 7" id="KW-0472">Membrane</keyword>
<evidence type="ECO:0000256" key="3">
    <source>
        <dbReference type="ARBA" id="ARBA00022452"/>
    </source>
</evidence>
<evidence type="ECO:0000256" key="8">
    <source>
        <dbReference type="SAM" id="SignalP"/>
    </source>
</evidence>
<keyword evidence="6 7" id="KW-0998">Cell outer membrane</keyword>
<feature type="chain" id="PRO_5015414244" evidence="8">
    <location>
        <begin position="21"/>
        <end position="921"/>
    </location>
</feature>
<dbReference type="Gene3D" id="2.40.170.20">
    <property type="entry name" value="TonB-dependent receptor, beta-barrel domain"/>
    <property type="match status" value="1"/>
</dbReference>
<evidence type="ECO:0000256" key="4">
    <source>
        <dbReference type="ARBA" id="ARBA00022692"/>
    </source>
</evidence>
<dbReference type="AlphaFoldDB" id="A0A2T5JBD3"/>
<organism evidence="11 12">
    <name type="scientific">Mucilaginibacter yixingensis</name>
    <dbReference type="NCBI Taxonomy" id="1295612"/>
    <lineage>
        <taxon>Bacteria</taxon>
        <taxon>Pseudomonadati</taxon>
        <taxon>Bacteroidota</taxon>
        <taxon>Sphingobacteriia</taxon>
        <taxon>Sphingobacteriales</taxon>
        <taxon>Sphingobacteriaceae</taxon>
        <taxon>Mucilaginibacter</taxon>
    </lineage>
</organism>
<keyword evidence="2 7" id="KW-0813">Transport</keyword>
<dbReference type="InterPro" id="IPR008969">
    <property type="entry name" value="CarboxyPept-like_regulatory"/>
</dbReference>
<dbReference type="InterPro" id="IPR037066">
    <property type="entry name" value="Plug_dom_sf"/>
</dbReference>
<comment type="similarity">
    <text evidence="7">Belongs to the TonB-dependent receptor family.</text>
</comment>
<evidence type="ECO:0000256" key="6">
    <source>
        <dbReference type="ARBA" id="ARBA00023237"/>
    </source>
</evidence>
<dbReference type="EMBL" id="QAOQ01000003">
    <property type="protein sequence ID" value="PTQ98178.1"/>
    <property type="molecule type" value="Genomic_DNA"/>
</dbReference>
<evidence type="ECO:0000256" key="2">
    <source>
        <dbReference type="ARBA" id="ARBA00022448"/>
    </source>
</evidence>
<feature type="signal peptide" evidence="8">
    <location>
        <begin position="1"/>
        <end position="20"/>
    </location>
</feature>
<dbReference type="PANTHER" id="PTHR40980">
    <property type="entry name" value="PLUG DOMAIN-CONTAINING PROTEIN"/>
    <property type="match status" value="1"/>
</dbReference>
<comment type="caution">
    <text evidence="11">The sequence shown here is derived from an EMBL/GenBank/DDBJ whole genome shotgun (WGS) entry which is preliminary data.</text>
</comment>
<evidence type="ECO:0000259" key="9">
    <source>
        <dbReference type="Pfam" id="PF07715"/>
    </source>
</evidence>
<reference evidence="11 12" key="1">
    <citation type="submission" date="2018-04" db="EMBL/GenBank/DDBJ databases">
        <title>Genomic Encyclopedia of Archaeal and Bacterial Type Strains, Phase II (KMG-II): from individual species to whole genera.</title>
        <authorList>
            <person name="Goeker M."/>
        </authorList>
    </citation>
    <scope>NUCLEOTIDE SEQUENCE [LARGE SCALE GENOMIC DNA]</scope>
    <source>
        <strain evidence="11 12">DSM 26809</strain>
    </source>
</reference>
<dbReference type="PANTHER" id="PTHR40980:SF4">
    <property type="entry name" value="TONB-DEPENDENT RECEPTOR-LIKE BETA-BARREL DOMAIN-CONTAINING PROTEIN"/>
    <property type="match status" value="1"/>
</dbReference>
<dbReference type="Pfam" id="PF07715">
    <property type="entry name" value="Plug"/>
    <property type="match status" value="1"/>
</dbReference>
<dbReference type="Gene3D" id="2.60.40.1120">
    <property type="entry name" value="Carboxypeptidase-like, regulatory domain"/>
    <property type="match status" value="1"/>
</dbReference>
<evidence type="ECO:0000256" key="7">
    <source>
        <dbReference type="PROSITE-ProRule" id="PRU01360"/>
    </source>
</evidence>
<dbReference type="PROSITE" id="PS52016">
    <property type="entry name" value="TONB_DEPENDENT_REC_3"/>
    <property type="match status" value="1"/>
</dbReference>
<comment type="subcellular location">
    <subcellularLocation>
        <location evidence="1 7">Cell outer membrane</location>
        <topology evidence="1 7">Multi-pass membrane protein</topology>
    </subcellularLocation>
</comment>
<dbReference type="RefSeq" id="WP_107828359.1">
    <property type="nucleotide sequence ID" value="NZ_CP160205.1"/>
</dbReference>
<dbReference type="InterPro" id="IPR039426">
    <property type="entry name" value="TonB-dep_rcpt-like"/>
</dbReference>
<evidence type="ECO:0000259" key="10">
    <source>
        <dbReference type="Pfam" id="PF14905"/>
    </source>
</evidence>
<protein>
    <submittedName>
        <fullName evidence="11">TonB-dependent receptor</fullName>
    </submittedName>
</protein>
<evidence type="ECO:0000313" key="11">
    <source>
        <dbReference type="EMBL" id="PTQ98178.1"/>
    </source>
</evidence>
<dbReference type="InterPro" id="IPR041700">
    <property type="entry name" value="OMP_b-brl_3"/>
</dbReference>
<keyword evidence="4 7" id="KW-0812">Transmembrane</keyword>
<dbReference type="CDD" id="cd01347">
    <property type="entry name" value="ligand_gated_channel"/>
    <property type="match status" value="1"/>
</dbReference>
<proteinExistence type="inferred from homology"/>
<sequence>MRKPLLCLFVLIGFFFTASAQSNINVKGILTDRATGERLIGATVATTGAAASTGLDGSFSLHLHKTGSYIFRCSYIGYRSIDTTINVAGNMRMVIRLNSAASELKIVNIAGRRDRESEASAKTDEKNAPQVLNVVSAKTIQLSPDIIVANVLQRVSGVSIERSSSGDGRYAIIRGMNQRYSYTLVNGIKIPTTDPKNRYVPLDIFPAELVERIEVSKTLTPNMEGDAVGGVVNLVMKNAPDKLYVNASLSTGYSQNLFNTPFKYFPVSAINKQSPYMANGPLYQAKPSDFTRDNLNFTNKNFTPNTLASLSIGNRFFDKKLGVMIGGSYQDTYKGYTSIFSPADPVDQTGGDKQLAIQIKHANFRTYSTHLTRVGLNGKVDYQLAPGQKLSLNGFYAMLDEAQSRLTTDTIQTGINARPTVGLGQVWYYGRSTYQRQTVGSASLQGEHRILSDLKFDWTGAYSKATNNAPDWAEYEYDGGYYADSNNPTPYTHPGVLQNYNRIWERTNDRDLSGYANLAYNNHIGDIPFTITAGGMYRDKDRDNSYQNYELRPVQTSSSPQVWTNIYDFQWTVFNPDGSPGNANTYTATEKITAGYGMLKFNVNKLETIIGARVENTEQSFVTQLPPTIAGKTGNISYSDMMPSAHFKYALNDKANLRLSYFASINRPSFFELLPVGDGHQDADFTVQGNPYLKHATADNFDLRYELFPGGSEQLLLGAFYKHLNNAIEYGFTDKTSDTYTPQNFGDAVNYGLEFVFEKYIRKFGFRANYTYTNSSITTVKKTTVDATAGTVNQTRPLQGQSAHVANAALLYKDTKNGLDLQLAWQYTGSRISLVSSYYNFDEWQKPLSMFDFSAEKKFAKRFSVFAKVQNLLNTADEFYFKKTVVNPVPVSYQTPGSATTLSHRNQYGQNYQLGLRYILN</sequence>
<dbReference type="InterPro" id="IPR036942">
    <property type="entry name" value="Beta-barrel_TonB_sf"/>
</dbReference>
<accession>A0A2T5JBD3</accession>
<dbReference type="Pfam" id="PF13715">
    <property type="entry name" value="CarbopepD_reg_2"/>
    <property type="match status" value="1"/>
</dbReference>
<dbReference type="Proteomes" id="UP000244168">
    <property type="component" value="Unassembled WGS sequence"/>
</dbReference>
<name>A0A2T5JBD3_9SPHI</name>
<evidence type="ECO:0000313" key="12">
    <source>
        <dbReference type="Proteomes" id="UP000244168"/>
    </source>
</evidence>
<feature type="domain" description="Outer membrane protein beta-barrel" evidence="10">
    <location>
        <begin position="491"/>
        <end position="879"/>
    </location>
</feature>
<evidence type="ECO:0000256" key="1">
    <source>
        <dbReference type="ARBA" id="ARBA00004571"/>
    </source>
</evidence>
<dbReference type="OrthoDB" id="8727862at2"/>
<dbReference type="GO" id="GO:0009279">
    <property type="term" value="C:cell outer membrane"/>
    <property type="evidence" value="ECO:0007669"/>
    <property type="project" value="UniProtKB-SubCell"/>
</dbReference>
<dbReference type="Gene3D" id="2.170.130.10">
    <property type="entry name" value="TonB-dependent receptor, plug domain"/>
    <property type="match status" value="1"/>
</dbReference>
<gene>
    <name evidence="11" type="ORF">C8P68_103338</name>
</gene>
<feature type="domain" description="TonB-dependent receptor plug" evidence="9">
    <location>
        <begin position="125"/>
        <end position="231"/>
    </location>
</feature>
<evidence type="ECO:0000256" key="5">
    <source>
        <dbReference type="ARBA" id="ARBA00023136"/>
    </source>
</evidence>
<dbReference type="Pfam" id="PF14905">
    <property type="entry name" value="OMP_b-brl_3"/>
    <property type="match status" value="1"/>
</dbReference>
<keyword evidence="8" id="KW-0732">Signal</keyword>
<keyword evidence="12" id="KW-1185">Reference proteome</keyword>
<dbReference type="SUPFAM" id="SSF49464">
    <property type="entry name" value="Carboxypeptidase regulatory domain-like"/>
    <property type="match status" value="1"/>
</dbReference>
<dbReference type="SUPFAM" id="SSF56935">
    <property type="entry name" value="Porins"/>
    <property type="match status" value="1"/>
</dbReference>